<dbReference type="RefSeq" id="WP_054000339.1">
    <property type="nucleotide sequence ID" value="NZ_JXMU01000030.1"/>
</dbReference>
<dbReference type="Pfam" id="PF01569">
    <property type="entry name" value="PAP2"/>
    <property type="match status" value="1"/>
</dbReference>
<dbReference type="SMART" id="SM00014">
    <property type="entry name" value="acidPPc"/>
    <property type="match status" value="1"/>
</dbReference>
<dbReference type="SUPFAM" id="SSF48317">
    <property type="entry name" value="Acid phosphatase/Vanadium-dependent haloperoxidase"/>
    <property type="match status" value="1"/>
</dbReference>
<keyword evidence="4" id="KW-1185">Reference proteome</keyword>
<proteinExistence type="predicted"/>
<feature type="transmembrane region" description="Helical" evidence="1">
    <location>
        <begin position="194"/>
        <end position="215"/>
    </location>
</feature>
<reference evidence="3 4" key="1">
    <citation type="submission" date="2015-01" db="EMBL/GenBank/DDBJ databases">
        <title>Ahrensia donghaiensis sp. nov., a novel dimethylsulphoniopropionate-cleavage bacterium isolated from seawater and emended descriptions of the genus Ahrensia and Ahrensia kielensis.</title>
        <authorList>
            <person name="Liu J."/>
        </authorList>
    </citation>
    <scope>NUCLEOTIDE SEQUENCE [LARGE SCALE GENOMIC DNA]</scope>
    <source>
        <strain evidence="3 4">LZD062</strain>
    </source>
</reference>
<dbReference type="EMBL" id="JXMU01000030">
    <property type="protein sequence ID" value="KPB00090.1"/>
    <property type="molecule type" value="Genomic_DNA"/>
</dbReference>
<evidence type="ECO:0000313" key="4">
    <source>
        <dbReference type="Proteomes" id="UP000038011"/>
    </source>
</evidence>
<dbReference type="AlphaFoldDB" id="A0A0M9GKT3"/>
<name>A0A0M9GKT3_9HYPH</name>
<feature type="domain" description="Phosphatidic acid phosphatase type 2/haloperoxidase" evidence="2">
    <location>
        <begin position="114"/>
        <end position="235"/>
    </location>
</feature>
<evidence type="ECO:0000313" key="3">
    <source>
        <dbReference type="EMBL" id="KPB00090.1"/>
    </source>
</evidence>
<comment type="caution">
    <text evidence="3">The sequence shown here is derived from an EMBL/GenBank/DDBJ whole genome shotgun (WGS) entry which is preliminary data.</text>
</comment>
<feature type="transmembrane region" description="Helical" evidence="1">
    <location>
        <begin position="221"/>
        <end position="241"/>
    </location>
</feature>
<keyword evidence="1" id="KW-1133">Transmembrane helix</keyword>
<dbReference type="InterPro" id="IPR036938">
    <property type="entry name" value="PAP2/HPO_sf"/>
</dbReference>
<gene>
    <name evidence="3" type="ORF">SU32_15750</name>
</gene>
<dbReference type="InterPro" id="IPR000326">
    <property type="entry name" value="PAP2/HPO"/>
</dbReference>
<dbReference type="OrthoDB" id="9813524at2"/>
<feature type="transmembrane region" description="Helical" evidence="1">
    <location>
        <begin position="111"/>
        <end position="131"/>
    </location>
</feature>
<keyword evidence="1" id="KW-0812">Transmembrane</keyword>
<accession>A0A0M9GKT3</accession>
<dbReference type="PATRIC" id="fig|1514904.3.peg.2556"/>
<keyword evidence="1" id="KW-0472">Membrane</keyword>
<feature type="transmembrane region" description="Helical" evidence="1">
    <location>
        <begin position="82"/>
        <end position="99"/>
    </location>
</feature>
<sequence length="248" mass="27369">MQIKSDNQFGFWGNPLFLAATLFLWFAILVIFRTFPGVDIFVADFFYREIACSGNAATQSCHGFPYAINTALATIRNILHRAPVFIGIGLIALVLFRYVKMKGRVDDAFLNQSLVLANLLFGTLLVVNTGFKENFGRVRPRDILDFGGKGDFTLPGDFIGQCISNCSFPSGEAAAGGWFLCCGLLFAPQWRKKAYILLFILGVFMASLRVAFGAHFISDVILGYLTTLITCSLLAIAYELVQKRLATS</sequence>
<feature type="transmembrane region" description="Helical" evidence="1">
    <location>
        <begin position="12"/>
        <end position="32"/>
    </location>
</feature>
<evidence type="ECO:0000256" key="1">
    <source>
        <dbReference type="SAM" id="Phobius"/>
    </source>
</evidence>
<organism evidence="3 4">
    <name type="scientific">Ahrensia marina</name>
    <dbReference type="NCBI Taxonomy" id="1514904"/>
    <lineage>
        <taxon>Bacteria</taxon>
        <taxon>Pseudomonadati</taxon>
        <taxon>Pseudomonadota</taxon>
        <taxon>Alphaproteobacteria</taxon>
        <taxon>Hyphomicrobiales</taxon>
        <taxon>Ahrensiaceae</taxon>
        <taxon>Ahrensia</taxon>
    </lineage>
</organism>
<protein>
    <recommendedName>
        <fullName evidence="2">Phosphatidic acid phosphatase type 2/haloperoxidase domain-containing protein</fullName>
    </recommendedName>
</protein>
<evidence type="ECO:0000259" key="2">
    <source>
        <dbReference type="SMART" id="SM00014"/>
    </source>
</evidence>
<dbReference type="Proteomes" id="UP000038011">
    <property type="component" value="Unassembled WGS sequence"/>
</dbReference>
<dbReference type="STRING" id="1514904.SU32_15750"/>
<dbReference type="Gene3D" id="1.20.144.10">
    <property type="entry name" value="Phosphatidic acid phosphatase type 2/haloperoxidase"/>
    <property type="match status" value="1"/>
</dbReference>